<dbReference type="Pfam" id="PF03374">
    <property type="entry name" value="ANT"/>
    <property type="match status" value="1"/>
</dbReference>
<organism evidence="3 4">
    <name type="scientific">Paracoccus rhizosphaerae</name>
    <dbReference type="NCBI Taxonomy" id="1133347"/>
    <lineage>
        <taxon>Bacteria</taxon>
        <taxon>Pseudomonadati</taxon>
        <taxon>Pseudomonadota</taxon>
        <taxon>Alphaproteobacteria</taxon>
        <taxon>Rhodobacterales</taxon>
        <taxon>Paracoccaceae</taxon>
        <taxon>Paracoccus</taxon>
    </lineage>
</organism>
<gene>
    <name evidence="3" type="ORF">ACFFIZ_11035</name>
</gene>
<protein>
    <submittedName>
        <fullName evidence="3">Phage antirepressor KilAC domain-containing protein</fullName>
    </submittedName>
</protein>
<feature type="region of interest" description="Disordered" evidence="1">
    <location>
        <begin position="1"/>
        <end position="23"/>
    </location>
</feature>
<dbReference type="InterPro" id="IPR005039">
    <property type="entry name" value="Ant_C"/>
</dbReference>
<accession>A0ABV6CPB9</accession>
<dbReference type="Proteomes" id="UP001589795">
    <property type="component" value="Unassembled WGS sequence"/>
</dbReference>
<name>A0ABV6CPB9_9RHOB</name>
<dbReference type="RefSeq" id="WP_265507960.1">
    <property type="nucleotide sequence ID" value="NZ_JAOTBE010000049.1"/>
</dbReference>
<reference evidence="3 4" key="1">
    <citation type="submission" date="2024-09" db="EMBL/GenBank/DDBJ databases">
        <authorList>
            <person name="Sun Q."/>
            <person name="Mori K."/>
        </authorList>
    </citation>
    <scope>NUCLEOTIDE SEQUENCE [LARGE SCALE GENOMIC DNA]</scope>
    <source>
        <strain evidence="3 4">CCM 7904</strain>
    </source>
</reference>
<dbReference type="Pfam" id="PF09669">
    <property type="entry name" value="Phage_pRha"/>
    <property type="match status" value="1"/>
</dbReference>
<dbReference type="InterPro" id="IPR014054">
    <property type="entry name" value="Phage_regulatory_Rha"/>
</dbReference>
<feature type="domain" description="Antirepressor protein C-terminal" evidence="2">
    <location>
        <begin position="166"/>
        <end position="269"/>
    </location>
</feature>
<proteinExistence type="predicted"/>
<sequence>MQLEIKQAEQVLPTPRPALTNPNSLERKVSMNMEQVSPMINLPTAAADDGEIRMLSRELAELCGKDHRHVLRDIRKMLEQLDLPEGGYAQNWTHPQNGQTYEGFSLPKDLTLTLVAGYNVVLRKRIIDRWLELEGQAAPSAIDVRNPQQLALIASQLIEVNQEQAKQIEAMQETVQAHDKLIGAEGSLCITDAAKTLGIRRRDLFEWMGNNGWIFRRGEGEDWIAYAPRLTSGVMEHRVTTFTRPDGTEKVVTQARVTPKGLSTLAKLIFPTVTLIEGGAA</sequence>
<evidence type="ECO:0000313" key="3">
    <source>
        <dbReference type="EMBL" id="MFC0200828.1"/>
    </source>
</evidence>
<evidence type="ECO:0000313" key="4">
    <source>
        <dbReference type="Proteomes" id="UP001589795"/>
    </source>
</evidence>
<evidence type="ECO:0000256" key="1">
    <source>
        <dbReference type="SAM" id="MobiDB-lite"/>
    </source>
</evidence>
<evidence type="ECO:0000259" key="2">
    <source>
        <dbReference type="Pfam" id="PF03374"/>
    </source>
</evidence>
<keyword evidence="4" id="KW-1185">Reference proteome</keyword>
<dbReference type="EMBL" id="JBHLWQ010000103">
    <property type="protein sequence ID" value="MFC0200828.1"/>
    <property type="molecule type" value="Genomic_DNA"/>
</dbReference>
<comment type="caution">
    <text evidence="3">The sequence shown here is derived from an EMBL/GenBank/DDBJ whole genome shotgun (WGS) entry which is preliminary data.</text>
</comment>